<dbReference type="SUPFAM" id="SSF102705">
    <property type="entry name" value="NIF3 (NGG1p interacting factor 3)-like"/>
    <property type="match status" value="1"/>
</dbReference>
<dbReference type="InterPro" id="IPR002678">
    <property type="entry name" value="DUF34/NIF3"/>
</dbReference>
<dbReference type="OrthoDB" id="9800881at2"/>
<evidence type="ECO:0000256" key="3">
    <source>
        <dbReference type="PIRSR" id="PIRSR602678-1"/>
    </source>
</evidence>
<dbReference type="InterPro" id="IPR036069">
    <property type="entry name" value="DUF34/NIF3_sf"/>
</dbReference>
<keyword evidence="5" id="KW-1185">Reference proteome</keyword>
<name>A0A0W0TS40_9GAMM</name>
<organism evidence="4 5">
    <name type="scientific">Legionella geestiana</name>
    <dbReference type="NCBI Taxonomy" id="45065"/>
    <lineage>
        <taxon>Bacteria</taxon>
        <taxon>Pseudomonadati</taxon>
        <taxon>Pseudomonadota</taxon>
        <taxon>Gammaproteobacteria</taxon>
        <taxon>Legionellales</taxon>
        <taxon>Legionellaceae</taxon>
        <taxon>Legionella</taxon>
    </lineage>
</organism>
<evidence type="ECO:0000256" key="1">
    <source>
        <dbReference type="ARBA" id="ARBA00006964"/>
    </source>
</evidence>
<dbReference type="GO" id="GO:0005737">
    <property type="term" value="C:cytoplasm"/>
    <property type="evidence" value="ECO:0007669"/>
    <property type="project" value="TreeGrafter"/>
</dbReference>
<dbReference type="PANTHER" id="PTHR13799:SF14">
    <property type="entry name" value="GTP CYCLOHYDROLASE 1 TYPE 2 HOMOLOG"/>
    <property type="match status" value="1"/>
</dbReference>
<comment type="caution">
    <text evidence="4">The sequence shown here is derived from an EMBL/GenBank/DDBJ whole genome shotgun (WGS) entry which is preliminary data.</text>
</comment>
<dbReference type="Proteomes" id="UP000054785">
    <property type="component" value="Unassembled WGS sequence"/>
</dbReference>
<feature type="binding site" evidence="3">
    <location>
        <position position="64"/>
    </location>
    <ligand>
        <name>a divalent metal cation</name>
        <dbReference type="ChEBI" id="CHEBI:60240"/>
        <label>2</label>
    </ligand>
</feature>
<feature type="binding site" evidence="3">
    <location>
        <position position="102"/>
    </location>
    <ligand>
        <name>a divalent metal cation</name>
        <dbReference type="ChEBI" id="CHEBI:60240"/>
        <label>1</label>
    </ligand>
</feature>
<proteinExistence type="inferred from homology"/>
<dbReference type="STRING" id="45065.Lgee_1634"/>
<feature type="binding site" evidence="3">
    <location>
        <position position="220"/>
    </location>
    <ligand>
        <name>a divalent metal cation</name>
        <dbReference type="ChEBI" id="CHEBI:60240"/>
        <label>1</label>
    </ligand>
</feature>
<dbReference type="AlphaFoldDB" id="A0A0W0TS40"/>
<dbReference type="RefSeq" id="WP_028386555.1">
    <property type="nucleotide sequence ID" value="NZ_CAAAHN010000019.1"/>
</dbReference>
<dbReference type="PATRIC" id="fig|45065.4.peg.1771"/>
<evidence type="ECO:0000313" key="5">
    <source>
        <dbReference type="Proteomes" id="UP000054785"/>
    </source>
</evidence>
<dbReference type="NCBIfam" id="TIGR00486">
    <property type="entry name" value="YbgI_SA1388"/>
    <property type="match status" value="1"/>
</dbReference>
<feature type="binding site" evidence="3">
    <location>
        <position position="65"/>
    </location>
    <ligand>
        <name>a divalent metal cation</name>
        <dbReference type="ChEBI" id="CHEBI:60240"/>
        <label>1</label>
    </ligand>
</feature>
<feature type="binding site" evidence="3">
    <location>
        <position position="224"/>
    </location>
    <ligand>
        <name>a divalent metal cation</name>
        <dbReference type="ChEBI" id="CHEBI:60240"/>
        <label>1</label>
    </ligand>
</feature>
<keyword evidence="2 3" id="KW-0479">Metal-binding</keyword>
<evidence type="ECO:0000256" key="2">
    <source>
        <dbReference type="ARBA" id="ARBA00022723"/>
    </source>
</evidence>
<accession>A0A0W0TS40</accession>
<reference evidence="4 5" key="1">
    <citation type="submission" date="2015-11" db="EMBL/GenBank/DDBJ databases">
        <title>Genomic analysis of 38 Legionella species identifies large and diverse effector repertoires.</title>
        <authorList>
            <person name="Burstein D."/>
            <person name="Amaro F."/>
            <person name="Zusman T."/>
            <person name="Lifshitz Z."/>
            <person name="Cohen O."/>
            <person name="Gilbert J.A."/>
            <person name="Pupko T."/>
            <person name="Shuman H.A."/>
            <person name="Segal G."/>
        </authorList>
    </citation>
    <scope>NUCLEOTIDE SEQUENCE [LARGE SCALE GENOMIC DNA]</scope>
    <source>
        <strain evidence="4 5">ATCC 49504</strain>
    </source>
</reference>
<evidence type="ECO:0000313" key="4">
    <source>
        <dbReference type="EMBL" id="KTC98332.1"/>
    </source>
</evidence>
<gene>
    <name evidence="4" type="ORF">Lgee_1634</name>
</gene>
<dbReference type="Pfam" id="PF01784">
    <property type="entry name" value="DUF34_NIF3"/>
    <property type="match status" value="1"/>
</dbReference>
<protein>
    <submittedName>
        <fullName evidence="4">Putative NIF3-like protein 1</fullName>
    </submittedName>
</protein>
<dbReference type="GO" id="GO:0046872">
    <property type="term" value="F:metal ion binding"/>
    <property type="evidence" value="ECO:0007669"/>
    <property type="project" value="UniProtKB-KW"/>
</dbReference>
<comment type="similarity">
    <text evidence="1">Belongs to the GTP cyclohydrolase I type 2/NIF3 family.</text>
</comment>
<sequence>MIQRDALSRYLDELLACSSFSDYAPNGLQVEGRENISRICTAVTANREVIARATEAGADALIVHHGYFWRGEDLRLTGLKGARIRALFSAGLSLFAYHLPLDCHLELGNNAQLAKRLQLRDITCHRAGNTDNLLWMGTLTRPMTEKALSSELARVLEREPLFAGLSDAAFSRVALCTGAAQDFLSLAHALGADAYISGEISERTWYEAHELGIGYFAAGHHATERFGIEALGEHLAAQFALEHQFIDSNNPV</sequence>
<dbReference type="Gene3D" id="3.40.1390.30">
    <property type="entry name" value="NIF3 (NGG1p interacting factor 3)-like"/>
    <property type="match status" value="2"/>
</dbReference>
<dbReference type="PANTHER" id="PTHR13799">
    <property type="entry name" value="NGG1 INTERACTING FACTOR 3"/>
    <property type="match status" value="1"/>
</dbReference>
<dbReference type="EMBL" id="LNYC01000066">
    <property type="protein sequence ID" value="KTC98332.1"/>
    <property type="molecule type" value="Genomic_DNA"/>
</dbReference>